<name>A0A3A8FBW9_9GAMM</name>
<comment type="caution">
    <text evidence="1">The sequence shown here is derived from an EMBL/GenBank/DDBJ whole genome shotgun (WGS) entry which is preliminary data.</text>
</comment>
<dbReference type="RefSeq" id="WP_120383540.1">
    <property type="nucleotide sequence ID" value="NZ_RAXT01000009.1"/>
</dbReference>
<evidence type="ECO:0000313" key="1">
    <source>
        <dbReference type="EMBL" id="RKG38691.1"/>
    </source>
</evidence>
<accession>A0A3A8FBW9</accession>
<sequence length="181" mass="22146">MDDKKIFKILQHWFPELLERKIPKKKKRKDFEEFLGWLVAEKVANHLRAFLMKIDRHAFQENEIERSAIFQDHRLDAQHVQRTIRLRAQPIFAHYEKHKAIIGRYYNVQDQVFDIVFEEILTVLKMHGFELLLIYAEDYYWLAVPNQEHKIEKFCKYFNKQFHDEDICIEHYALFDCSRST</sequence>
<evidence type="ECO:0000313" key="2">
    <source>
        <dbReference type="Proteomes" id="UP000280405"/>
    </source>
</evidence>
<dbReference type="Proteomes" id="UP000280405">
    <property type="component" value="Unassembled WGS sequence"/>
</dbReference>
<protein>
    <submittedName>
        <fullName evidence="1">Uncharacterized protein</fullName>
    </submittedName>
</protein>
<proteinExistence type="predicted"/>
<reference evidence="1 2" key="1">
    <citation type="submission" date="2018-09" db="EMBL/GenBank/DDBJ databases">
        <title>The draft genome of Acinetobacter spp. strains.</title>
        <authorList>
            <person name="Qin J."/>
            <person name="Feng Y."/>
            <person name="Zong Z."/>
        </authorList>
    </citation>
    <scope>NUCLEOTIDE SEQUENCE [LARGE SCALE GENOMIC DNA]</scope>
    <source>
        <strain evidence="1 2">WCHAc060115</strain>
    </source>
</reference>
<keyword evidence="2" id="KW-1185">Reference proteome</keyword>
<dbReference type="AlphaFoldDB" id="A0A3A8FBW9"/>
<dbReference type="EMBL" id="RAXT01000009">
    <property type="protein sequence ID" value="RKG38691.1"/>
    <property type="molecule type" value="Genomic_DNA"/>
</dbReference>
<gene>
    <name evidence="1" type="ORF">D7V20_06705</name>
</gene>
<organism evidence="1 2">
    <name type="scientific">Acinetobacter rongchengensis</name>
    <dbReference type="NCBI Taxonomy" id="2419601"/>
    <lineage>
        <taxon>Bacteria</taxon>
        <taxon>Pseudomonadati</taxon>
        <taxon>Pseudomonadota</taxon>
        <taxon>Gammaproteobacteria</taxon>
        <taxon>Moraxellales</taxon>
        <taxon>Moraxellaceae</taxon>
        <taxon>Acinetobacter</taxon>
    </lineage>
</organism>
<dbReference type="OrthoDB" id="6707567at2"/>